<keyword evidence="6 10" id="KW-0407">Ion channel</keyword>
<dbReference type="Proteomes" id="UP000003111">
    <property type="component" value="Unassembled WGS sequence"/>
</dbReference>
<keyword evidence="3 10" id="KW-0812">Transmembrane</keyword>
<comment type="caution">
    <text evidence="11">The sequence shown here is derived from an EMBL/GenBank/DDBJ whole genome shotgun (WGS) entry which is preliminary data.</text>
</comment>
<evidence type="ECO:0000256" key="3">
    <source>
        <dbReference type="ARBA" id="ARBA00022692"/>
    </source>
</evidence>
<keyword evidence="10" id="KW-0406">Ion transport</keyword>
<keyword evidence="10" id="KW-0915">Sodium</keyword>
<reference evidence="11" key="1">
    <citation type="submission" date="2010-08" db="EMBL/GenBank/DDBJ databases">
        <authorList>
            <person name="Muzny D."/>
            <person name="Qin X."/>
            <person name="Buhay C."/>
            <person name="Dugan-Rocha S."/>
            <person name="Ding Y."/>
            <person name="Chen G."/>
            <person name="Hawes A."/>
            <person name="Holder M."/>
            <person name="Jhangiani S."/>
            <person name="Johnson A."/>
            <person name="Khan Z."/>
            <person name="Li Z."/>
            <person name="Liu W."/>
            <person name="Liu X."/>
            <person name="Perez L."/>
            <person name="Shen H."/>
            <person name="Wang Q."/>
            <person name="Watt J."/>
            <person name="Xi L."/>
            <person name="Xin Y."/>
            <person name="Zhou J."/>
            <person name="Deng J."/>
            <person name="Jiang H."/>
            <person name="Liu Y."/>
            <person name="Qu J."/>
            <person name="Song X.-Z."/>
            <person name="Zhang L."/>
            <person name="Villasana D."/>
            <person name="Johnson A."/>
            <person name="Liu J."/>
            <person name="Liyanage D."/>
            <person name="Lorensuhewa L."/>
            <person name="Robinson T."/>
            <person name="Song A."/>
            <person name="Song B.-B."/>
            <person name="Dinh H."/>
            <person name="Thornton R."/>
            <person name="Coyle M."/>
            <person name="Francisco L."/>
            <person name="Jackson L."/>
            <person name="Javaid M."/>
            <person name="Korchina V."/>
            <person name="Kovar C."/>
            <person name="Mata R."/>
            <person name="Mathew T."/>
            <person name="Ngo R."/>
            <person name="Nguyen L."/>
            <person name="Nguyen N."/>
            <person name="Okwuonu G."/>
            <person name="Ongeri F."/>
            <person name="Pham C."/>
            <person name="Simmons D."/>
            <person name="Wilczek-Boney K."/>
            <person name="Hale W."/>
            <person name="Jakkamsetti A."/>
            <person name="Pham P."/>
            <person name="Ruth R."/>
            <person name="San Lucas F."/>
            <person name="Warren J."/>
            <person name="Zhang J."/>
            <person name="Zhao Z."/>
            <person name="Zhou C."/>
            <person name="Zhu D."/>
            <person name="Lee S."/>
            <person name="Bess C."/>
            <person name="Blankenburg K."/>
            <person name="Forbes L."/>
            <person name="Fu Q."/>
            <person name="Gubbala S."/>
            <person name="Hirani K."/>
            <person name="Jayaseelan J.C."/>
            <person name="Lara F."/>
            <person name="Munidasa M."/>
            <person name="Palculict T."/>
            <person name="Patil S."/>
            <person name="Pu L.-L."/>
            <person name="Saada N."/>
            <person name="Tang L."/>
            <person name="Weissenberger G."/>
            <person name="Zhu Y."/>
            <person name="Hemphill L."/>
            <person name="Shang Y."/>
            <person name="Youmans B."/>
            <person name="Ayvaz T."/>
            <person name="Ross M."/>
            <person name="Santibanez J."/>
            <person name="Aqrawi P."/>
            <person name="Gross S."/>
            <person name="Joshi V."/>
            <person name="Fowler G."/>
            <person name="Nazareth L."/>
            <person name="Reid J."/>
            <person name="Worley K."/>
            <person name="Petrosino J."/>
            <person name="Highlander S."/>
            <person name="Gibbs R."/>
        </authorList>
    </citation>
    <scope>NUCLEOTIDE SEQUENCE [LARGE SCALE GENOMIC DNA]</scope>
    <source>
        <strain evidence="11">DSM 15272</strain>
    </source>
</reference>
<evidence type="ECO:0000256" key="5">
    <source>
        <dbReference type="ARBA" id="ARBA00023136"/>
    </source>
</evidence>
<dbReference type="HOGENOM" id="CLU_114342_2_3_11"/>
<feature type="binding site" evidence="10">
    <location>
        <position position="75"/>
    </location>
    <ligand>
        <name>Na(+)</name>
        <dbReference type="ChEBI" id="CHEBI:29101"/>
        <note>structural</note>
    </ligand>
</feature>
<dbReference type="HAMAP" id="MF_00454">
    <property type="entry name" value="FluC"/>
    <property type="match status" value="1"/>
</dbReference>
<feature type="transmembrane region" description="Helical" evidence="10">
    <location>
        <begin position="95"/>
        <end position="118"/>
    </location>
</feature>
<evidence type="ECO:0000256" key="4">
    <source>
        <dbReference type="ARBA" id="ARBA00022989"/>
    </source>
</evidence>
<comment type="similarity">
    <text evidence="7 10">Belongs to the fluoride channel Fluc/FEX (TC 1.A.43) family.</text>
</comment>
<dbReference type="GO" id="GO:0140114">
    <property type="term" value="P:cellular detoxification of fluoride"/>
    <property type="evidence" value="ECO:0007669"/>
    <property type="project" value="UniProtKB-UniRule"/>
</dbReference>
<keyword evidence="2 10" id="KW-1003">Cell membrane</keyword>
<dbReference type="Pfam" id="PF02537">
    <property type="entry name" value="CRCB"/>
    <property type="match status" value="1"/>
</dbReference>
<dbReference type="eggNOG" id="COG0239">
    <property type="taxonomic scope" value="Bacteria"/>
</dbReference>
<dbReference type="AlphaFoldDB" id="E2SCN0"/>
<name>E2SCN0_9ACTN</name>
<evidence type="ECO:0000256" key="2">
    <source>
        <dbReference type="ARBA" id="ARBA00022475"/>
    </source>
</evidence>
<evidence type="ECO:0000256" key="9">
    <source>
        <dbReference type="ARBA" id="ARBA00049940"/>
    </source>
</evidence>
<evidence type="ECO:0000256" key="1">
    <source>
        <dbReference type="ARBA" id="ARBA00004651"/>
    </source>
</evidence>
<feature type="binding site" evidence="10">
    <location>
        <position position="78"/>
    </location>
    <ligand>
        <name>Na(+)</name>
        <dbReference type="ChEBI" id="CHEBI:29101"/>
        <note>structural</note>
    </ligand>
</feature>
<evidence type="ECO:0000256" key="7">
    <source>
        <dbReference type="ARBA" id="ARBA00035120"/>
    </source>
</evidence>
<dbReference type="GO" id="GO:0046872">
    <property type="term" value="F:metal ion binding"/>
    <property type="evidence" value="ECO:0007669"/>
    <property type="project" value="UniProtKB-KW"/>
</dbReference>
<keyword evidence="10" id="KW-0479">Metal-binding</keyword>
<evidence type="ECO:0000256" key="10">
    <source>
        <dbReference type="HAMAP-Rule" id="MF_00454"/>
    </source>
</evidence>
<dbReference type="GO" id="GO:0005886">
    <property type="term" value="C:plasma membrane"/>
    <property type="evidence" value="ECO:0007669"/>
    <property type="project" value="UniProtKB-SubCell"/>
</dbReference>
<organism evidence="11 12">
    <name type="scientific">Aeromicrobium marinum DSM 15272</name>
    <dbReference type="NCBI Taxonomy" id="585531"/>
    <lineage>
        <taxon>Bacteria</taxon>
        <taxon>Bacillati</taxon>
        <taxon>Actinomycetota</taxon>
        <taxon>Actinomycetes</taxon>
        <taxon>Propionibacteriales</taxon>
        <taxon>Nocardioidaceae</taxon>
        <taxon>Aeromicrobium</taxon>
    </lineage>
</organism>
<dbReference type="InterPro" id="IPR003691">
    <property type="entry name" value="FluC"/>
</dbReference>
<comment type="subcellular location">
    <subcellularLocation>
        <location evidence="1 10">Cell membrane</location>
        <topology evidence="1 10">Multi-pass membrane protein</topology>
    </subcellularLocation>
</comment>
<sequence>MDTERAIRGPWVLVLLGGTAGTLARYGIDTAVPADGAFAPSTVFVNLVGSFALGLLLGSGPSSRLRLLVGTGFLGGFTTYSALAVQTDLLLRDGAVLLAVADPLVSVVGGAALAVAGFRLARGPA</sequence>
<feature type="transmembrane region" description="Helical" evidence="10">
    <location>
        <begin position="37"/>
        <end position="58"/>
    </location>
</feature>
<dbReference type="GO" id="GO:0062054">
    <property type="term" value="F:fluoride channel activity"/>
    <property type="evidence" value="ECO:0007669"/>
    <property type="project" value="UniProtKB-UniRule"/>
</dbReference>
<gene>
    <name evidence="10" type="primary">fluC</name>
    <name evidence="10" type="synonym">crcB</name>
    <name evidence="11" type="ORF">HMPREF0063_12192</name>
</gene>
<evidence type="ECO:0000313" key="12">
    <source>
        <dbReference type="Proteomes" id="UP000003111"/>
    </source>
</evidence>
<keyword evidence="5 10" id="KW-0472">Membrane</keyword>
<keyword evidence="10" id="KW-0813">Transport</keyword>
<dbReference type="RefSeq" id="WP_007077284.1">
    <property type="nucleotide sequence ID" value="NZ_CM001024.1"/>
</dbReference>
<comment type="catalytic activity">
    <reaction evidence="8">
        <text>fluoride(in) = fluoride(out)</text>
        <dbReference type="Rhea" id="RHEA:76159"/>
        <dbReference type="ChEBI" id="CHEBI:17051"/>
    </reaction>
    <physiologicalReaction direction="left-to-right" evidence="8">
        <dbReference type="Rhea" id="RHEA:76160"/>
    </physiologicalReaction>
</comment>
<evidence type="ECO:0000313" key="11">
    <source>
        <dbReference type="EMBL" id="EFQ82983.1"/>
    </source>
</evidence>
<comment type="function">
    <text evidence="9 10">Fluoride-specific ion channel. Important for reducing fluoride concentration in the cell, thus reducing its toxicity.</text>
</comment>
<keyword evidence="4 10" id="KW-1133">Transmembrane helix</keyword>
<feature type="transmembrane region" description="Helical" evidence="10">
    <location>
        <begin position="65"/>
        <end position="83"/>
    </location>
</feature>
<comment type="activity regulation">
    <text evidence="10">Na(+) is not transported, but it plays an essential structural role and its presence is essential for fluoride channel function.</text>
</comment>
<evidence type="ECO:0000256" key="6">
    <source>
        <dbReference type="ARBA" id="ARBA00023303"/>
    </source>
</evidence>
<proteinExistence type="inferred from homology"/>
<dbReference type="STRING" id="585531.HMPREF0063_12192"/>
<dbReference type="EMBL" id="ACLF03000006">
    <property type="protein sequence ID" value="EFQ82983.1"/>
    <property type="molecule type" value="Genomic_DNA"/>
</dbReference>
<keyword evidence="12" id="KW-1185">Reference proteome</keyword>
<evidence type="ECO:0000256" key="8">
    <source>
        <dbReference type="ARBA" id="ARBA00035585"/>
    </source>
</evidence>
<protein>
    <recommendedName>
        <fullName evidence="10">Fluoride-specific ion channel FluC</fullName>
    </recommendedName>
</protein>
<accession>E2SCN0</accession>